<evidence type="ECO:0000256" key="9">
    <source>
        <dbReference type="ARBA" id="ARBA00023136"/>
    </source>
</evidence>
<evidence type="ECO:0000256" key="10">
    <source>
        <dbReference type="PIRNR" id="PIRNR015761"/>
    </source>
</evidence>
<dbReference type="Proteomes" id="UP001253545">
    <property type="component" value="Unassembled WGS sequence"/>
</dbReference>
<dbReference type="RefSeq" id="WP_311368712.1">
    <property type="nucleotide sequence ID" value="NZ_JAVRHX010000002.1"/>
</dbReference>
<evidence type="ECO:0000256" key="4">
    <source>
        <dbReference type="ARBA" id="ARBA00022475"/>
    </source>
</evidence>
<comment type="caution">
    <text evidence="13">The sequence shown here is derived from an EMBL/GenBank/DDBJ whole genome shotgun (WGS) entry which is preliminary data.</text>
</comment>
<dbReference type="InterPro" id="IPR007812">
    <property type="entry name" value="T2SS_protein-GspL"/>
</dbReference>
<comment type="subcellular location">
    <subcellularLocation>
        <location evidence="1">Cell inner membrane</location>
        <topology evidence="1">Single-pass membrane protein</topology>
    </subcellularLocation>
</comment>
<dbReference type="InterPro" id="IPR025691">
    <property type="entry name" value="GspL_pp_dom"/>
</dbReference>
<evidence type="ECO:0000259" key="11">
    <source>
        <dbReference type="Pfam" id="PF05134"/>
    </source>
</evidence>
<evidence type="ECO:0000313" key="13">
    <source>
        <dbReference type="EMBL" id="MDT0595198.1"/>
    </source>
</evidence>
<evidence type="ECO:0000256" key="5">
    <source>
        <dbReference type="ARBA" id="ARBA00022519"/>
    </source>
</evidence>
<sequence>MQQLIIRLGANAADPIHWLVYSKQEQEIIASGVLQNADELSSLQERASSAKIIALAPSSELYFAQVALPENASRKVLSAIPFMIEEELCGDINNLFFALGERHGDTQEVAVIDKQKLNNWQQAFADANLFCDTLIPDAYCLPREGLPQEAQTKAQTTTLLQLGSELLVKSSNGNIMQGEASWLLPLVSQGHMQNKSDSELSFNCYSEIDNWPSDIEATYHFDLLPMQLLLEGAEAAKLNLYQGDFVVKHKSNAAWDKWKLVATLAAVALSINLVFKATELNSLKSERSQLTQQIDASIKQNFPSLASVRLNKRKAIQNEVRRLEQGGGNASMLVMLSKLGTAFESSGVKPRSIRFDSKRAELRMQSVAANFEALEKFSRDVGNLGFEIEQGAFNNQGDQVVGTITVKG</sequence>
<evidence type="ECO:0000256" key="6">
    <source>
        <dbReference type="ARBA" id="ARBA00022692"/>
    </source>
</evidence>
<name>A0ABU2ZRD3_9ALTE</name>
<keyword evidence="3 10" id="KW-0813">Transport</keyword>
<keyword evidence="7 10" id="KW-0653">Protein transport</keyword>
<accession>A0ABU2ZRD3</accession>
<evidence type="ECO:0000256" key="2">
    <source>
        <dbReference type="ARBA" id="ARBA00005318"/>
    </source>
</evidence>
<gene>
    <name evidence="13" type="primary">gspL</name>
    <name evidence="13" type="ORF">RM552_10110</name>
</gene>
<keyword evidence="14" id="KW-1185">Reference proteome</keyword>
<dbReference type="Gene3D" id="3.30.1360.100">
    <property type="entry name" value="General secretion pathway protein M, EpsM"/>
    <property type="match status" value="1"/>
</dbReference>
<dbReference type="EMBL" id="JAVRHX010000002">
    <property type="protein sequence ID" value="MDT0595198.1"/>
    <property type="molecule type" value="Genomic_DNA"/>
</dbReference>
<keyword evidence="9" id="KW-0472">Membrane</keyword>
<evidence type="ECO:0000259" key="12">
    <source>
        <dbReference type="Pfam" id="PF12693"/>
    </source>
</evidence>
<dbReference type="SUPFAM" id="SSF53067">
    <property type="entry name" value="Actin-like ATPase domain"/>
    <property type="match status" value="2"/>
</dbReference>
<evidence type="ECO:0000256" key="7">
    <source>
        <dbReference type="ARBA" id="ARBA00022927"/>
    </source>
</evidence>
<comment type="function">
    <text evidence="10">Inner membrane component of the type II secretion system required for the energy-dependent secretion of extracellular factors such as proteases and toxins from the periplasm.</text>
</comment>
<dbReference type="NCBIfam" id="TIGR01709">
    <property type="entry name" value="typeII_sec_gspL"/>
    <property type="match status" value="1"/>
</dbReference>
<keyword evidence="8" id="KW-1133">Transmembrane helix</keyword>
<keyword evidence="4" id="KW-1003">Cell membrane</keyword>
<organism evidence="13 14">
    <name type="scientific">Glaciecola petra</name>
    <dbReference type="NCBI Taxonomy" id="3075602"/>
    <lineage>
        <taxon>Bacteria</taxon>
        <taxon>Pseudomonadati</taxon>
        <taxon>Pseudomonadota</taxon>
        <taxon>Gammaproteobacteria</taxon>
        <taxon>Alteromonadales</taxon>
        <taxon>Alteromonadaceae</taxon>
        <taxon>Glaciecola</taxon>
    </lineage>
</organism>
<protein>
    <recommendedName>
        <fullName evidence="10">Type II secretion system protein L</fullName>
        <shortName evidence="10">T2SS protein L</shortName>
    </recommendedName>
</protein>
<feature type="domain" description="GspL periplasmic" evidence="12">
    <location>
        <begin position="254"/>
        <end position="407"/>
    </location>
</feature>
<dbReference type="InterPro" id="IPR043129">
    <property type="entry name" value="ATPase_NBD"/>
</dbReference>
<evidence type="ECO:0000256" key="8">
    <source>
        <dbReference type="ARBA" id="ARBA00022989"/>
    </source>
</evidence>
<evidence type="ECO:0000256" key="3">
    <source>
        <dbReference type="ARBA" id="ARBA00022448"/>
    </source>
</evidence>
<keyword evidence="6" id="KW-0812">Transmembrane</keyword>
<proteinExistence type="inferred from homology"/>
<evidence type="ECO:0000313" key="14">
    <source>
        <dbReference type="Proteomes" id="UP001253545"/>
    </source>
</evidence>
<keyword evidence="5" id="KW-0997">Cell inner membrane</keyword>
<dbReference type="Pfam" id="PF05134">
    <property type="entry name" value="T2SSL"/>
    <property type="match status" value="1"/>
</dbReference>
<dbReference type="InterPro" id="IPR024230">
    <property type="entry name" value="GspL_cyto_dom"/>
</dbReference>
<dbReference type="PIRSF" id="PIRSF015761">
    <property type="entry name" value="Protein_L"/>
    <property type="match status" value="1"/>
</dbReference>
<feature type="domain" description="GspL cytoplasmic actin-ATPase-like" evidence="11">
    <location>
        <begin position="4"/>
        <end position="246"/>
    </location>
</feature>
<comment type="similarity">
    <text evidence="2 10">Belongs to the GSP L family.</text>
</comment>
<dbReference type="Gene3D" id="3.30.420.370">
    <property type="match status" value="1"/>
</dbReference>
<reference evidence="13 14" key="1">
    <citation type="submission" date="2023-09" db="EMBL/GenBank/DDBJ databases">
        <authorList>
            <person name="Rey-Velasco X."/>
        </authorList>
    </citation>
    <scope>NUCLEOTIDE SEQUENCE [LARGE SCALE GENOMIC DNA]</scope>
    <source>
        <strain evidence="13 14">P117</strain>
    </source>
</reference>
<dbReference type="Gene3D" id="3.30.420.380">
    <property type="match status" value="1"/>
</dbReference>
<dbReference type="Pfam" id="PF12693">
    <property type="entry name" value="GspL_C"/>
    <property type="match status" value="1"/>
</dbReference>
<dbReference type="CDD" id="cd24017">
    <property type="entry name" value="ASKHA_T2SSL_N"/>
    <property type="match status" value="1"/>
</dbReference>
<evidence type="ECO:0000256" key="1">
    <source>
        <dbReference type="ARBA" id="ARBA00004377"/>
    </source>
</evidence>